<reference evidence="1 2" key="1">
    <citation type="journal article" date="2010" name="J. Bacteriol.">
        <title>Genome sequence of Pantoea ananatis LMG20103, the causative agent of Eucalyptus blight and dieback.</title>
        <authorList>
            <person name="De Maayer P."/>
            <person name="Chan W.Y."/>
            <person name="Venter S.N."/>
            <person name="Toth I.K."/>
            <person name="Birch P.R."/>
            <person name="Joubert F."/>
            <person name="Coutinho T.A."/>
        </authorList>
    </citation>
    <scope>NUCLEOTIDE SEQUENCE [LARGE SCALE GENOMIC DNA]</scope>
    <source>
        <strain evidence="1 2">LMG 20103</strain>
    </source>
</reference>
<dbReference type="InterPro" id="IPR009241">
    <property type="entry name" value="HigB-like"/>
</dbReference>
<evidence type="ECO:0000313" key="2">
    <source>
        <dbReference type="Proteomes" id="UP000001702"/>
    </source>
</evidence>
<dbReference type="STRING" id="706191.PANA_2434"/>
<gene>
    <name evidence="1" type="ordered locus">PANA_2434</name>
</gene>
<dbReference type="AlphaFoldDB" id="D4GHT4"/>
<keyword evidence="2" id="KW-1185">Reference proteome</keyword>
<proteinExistence type="predicted"/>
<dbReference type="eggNOG" id="COG4683">
    <property type="taxonomic scope" value="Bacteria"/>
</dbReference>
<dbReference type="EMBL" id="CP001875">
    <property type="protein sequence ID" value="ADD77601.1"/>
    <property type="molecule type" value="Genomic_DNA"/>
</dbReference>
<dbReference type="Proteomes" id="UP000001702">
    <property type="component" value="Chromosome"/>
</dbReference>
<protein>
    <recommendedName>
        <fullName evidence="3">Diaminopimelate decarboxylase</fullName>
    </recommendedName>
</protein>
<evidence type="ECO:0008006" key="3">
    <source>
        <dbReference type="Google" id="ProtNLM"/>
    </source>
</evidence>
<dbReference type="Pfam" id="PF05973">
    <property type="entry name" value="Gp49"/>
    <property type="match status" value="1"/>
</dbReference>
<dbReference type="RefSeq" id="WP_013026313.1">
    <property type="nucleotide sequence ID" value="NC_013956.2"/>
</dbReference>
<dbReference type="KEGG" id="pam:PANA_2434"/>
<name>D4GHT4_PANAM</name>
<evidence type="ECO:0000313" key="1">
    <source>
        <dbReference type="EMBL" id="ADD77601.1"/>
    </source>
</evidence>
<dbReference type="HOGENOM" id="CLU_107454_1_1_6"/>
<sequence length="117" mass="13349">MWPIKTTDTFDCWFTSLSDIDRADVLAALLVLREKGPGLSRPYADTLKGSRYSNMKERRIQSRGDPLRAFFAFDPARTGIVLCAGNKVGNEKRFYDAMLPVADREFTNWLNALKNKE</sequence>
<organism evidence="1 2">
    <name type="scientific">Pantoea ananatis (strain LMG 20103)</name>
    <dbReference type="NCBI Taxonomy" id="706191"/>
    <lineage>
        <taxon>Bacteria</taxon>
        <taxon>Pseudomonadati</taxon>
        <taxon>Pseudomonadota</taxon>
        <taxon>Gammaproteobacteria</taxon>
        <taxon>Enterobacterales</taxon>
        <taxon>Erwiniaceae</taxon>
        <taxon>Pantoea</taxon>
    </lineage>
</organism>
<accession>D4GHT4</accession>